<sequence>MDHTIWRKRLNNRNDMAARITHLTRGNDADDAFENLWKILVDKKLNGSGNSGFINGERKAVCLQELPLSAIAENLRYEEILSDKIRYSPFGVRFHKMFIYNKGGRPVIYENKEIMKKLLPENEYWRIVDLDLTDPESFVDWTHEREWRVPEELSFGYSNIEVIVKDSGYYRKLVKRCIETERTDILVGIHGIITLDSVYS</sequence>
<dbReference type="Proteomes" id="UP000284112">
    <property type="component" value="Unassembled WGS sequence"/>
</dbReference>
<protein>
    <submittedName>
        <fullName evidence="1">DUF2971 domain-containing protein</fullName>
    </submittedName>
</protein>
<evidence type="ECO:0000313" key="2">
    <source>
        <dbReference type="Proteomes" id="UP000284112"/>
    </source>
</evidence>
<gene>
    <name evidence="1" type="ORF">DW641_05930</name>
</gene>
<reference evidence="1 2" key="1">
    <citation type="submission" date="2018-08" db="EMBL/GenBank/DDBJ databases">
        <title>A genome reference for cultivated species of the human gut microbiota.</title>
        <authorList>
            <person name="Zou Y."/>
            <person name="Xue W."/>
            <person name="Luo G."/>
        </authorList>
    </citation>
    <scope>NUCLEOTIDE SEQUENCE [LARGE SCALE GENOMIC DNA]</scope>
    <source>
        <strain evidence="1 2">AM23-13</strain>
    </source>
</reference>
<accession>A0A414S363</accession>
<dbReference type="EMBL" id="QRHW01000007">
    <property type="protein sequence ID" value="RHG09496.1"/>
    <property type="molecule type" value="Genomic_DNA"/>
</dbReference>
<evidence type="ECO:0000313" key="1">
    <source>
        <dbReference type="EMBL" id="RHG09496.1"/>
    </source>
</evidence>
<name>A0A414S363_9FIRM</name>
<organism evidence="1 2">
    <name type="scientific">Dorea longicatena</name>
    <dbReference type="NCBI Taxonomy" id="88431"/>
    <lineage>
        <taxon>Bacteria</taxon>
        <taxon>Bacillati</taxon>
        <taxon>Bacillota</taxon>
        <taxon>Clostridia</taxon>
        <taxon>Lachnospirales</taxon>
        <taxon>Lachnospiraceae</taxon>
        <taxon>Dorea</taxon>
    </lineage>
</organism>
<proteinExistence type="predicted"/>
<dbReference type="RefSeq" id="WP_118309417.1">
    <property type="nucleotide sequence ID" value="NZ_QRHW01000007.1"/>
</dbReference>
<comment type="caution">
    <text evidence="1">The sequence shown here is derived from an EMBL/GenBank/DDBJ whole genome shotgun (WGS) entry which is preliminary data.</text>
</comment>
<dbReference type="AlphaFoldDB" id="A0A414S363"/>